<evidence type="ECO:0000259" key="1">
    <source>
        <dbReference type="Pfam" id="PF00561"/>
    </source>
</evidence>
<dbReference type="Proteomes" id="UP000236737">
    <property type="component" value="Unassembled WGS sequence"/>
</dbReference>
<dbReference type="Gene3D" id="3.40.50.1820">
    <property type="entry name" value="alpha/beta hydrolase"/>
    <property type="match status" value="1"/>
</dbReference>
<dbReference type="EMBL" id="FNVP01000017">
    <property type="protein sequence ID" value="SEG48744.1"/>
    <property type="molecule type" value="Genomic_DNA"/>
</dbReference>
<protein>
    <submittedName>
        <fullName evidence="2">Pimeloyl-ACP methyl ester carboxylesterase</fullName>
    </submittedName>
</protein>
<feature type="domain" description="AB hydrolase-1" evidence="1">
    <location>
        <begin position="79"/>
        <end position="182"/>
    </location>
</feature>
<evidence type="ECO:0000313" key="3">
    <source>
        <dbReference type="Proteomes" id="UP000236737"/>
    </source>
</evidence>
<dbReference type="SUPFAM" id="SSF53474">
    <property type="entry name" value="alpha/beta-Hydrolases"/>
    <property type="match status" value="1"/>
</dbReference>
<accession>A0A1H6AKQ2</accession>
<dbReference type="AlphaFoldDB" id="A0A1H6AKQ2"/>
<dbReference type="InterPro" id="IPR029058">
    <property type="entry name" value="AB_hydrolase_fold"/>
</dbReference>
<dbReference type="OrthoDB" id="9785847at2"/>
<dbReference type="Pfam" id="PF00561">
    <property type="entry name" value="Abhydrolase_1"/>
    <property type="match status" value="1"/>
</dbReference>
<evidence type="ECO:0000313" key="2">
    <source>
        <dbReference type="EMBL" id="SEG48744.1"/>
    </source>
</evidence>
<dbReference type="PANTHER" id="PTHR46438:SF11">
    <property type="entry name" value="LIPASE-RELATED"/>
    <property type="match status" value="1"/>
</dbReference>
<dbReference type="PANTHER" id="PTHR46438">
    <property type="entry name" value="ALPHA/BETA-HYDROLASES SUPERFAMILY PROTEIN"/>
    <property type="match status" value="1"/>
</dbReference>
<organism evidence="2 3">
    <name type="scientific">Flavobacterium urumqiense</name>
    <dbReference type="NCBI Taxonomy" id="935224"/>
    <lineage>
        <taxon>Bacteria</taxon>
        <taxon>Pseudomonadati</taxon>
        <taxon>Bacteroidota</taxon>
        <taxon>Flavobacteriia</taxon>
        <taxon>Flavobacteriales</taxon>
        <taxon>Flavobacteriaceae</taxon>
        <taxon>Flavobacterium</taxon>
    </lineage>
</organism>
<keyword evidence="3" id="KW-1185">Reference proteome</keyword>
<reference evidence="3" key="1">
    <citation type="submission" date="2016-10" db="EMBL/GenBank/DDBJ databases">
        <authorList>
            <person name="Varghese N."/>
            <person name="Submissions S."/>
        </authorList>
    </citation>
    <scope>NUCLEOTIDE SEQUENCE [LARGE SCALE GENOMIC DNA]</scope>
    <source>
        <strain evidence="3">CGMCC 1.9230</strain>
    </source>
</reference>
<sequence>MKKSLYYLFTKSVGLYINLLSFVFPDKATQLAYSLFSEPREGRLTIAKLPKILQETKTETFQHNGHNIQTYTWKGNSTVILLVHGWESNAARWKKMLPYLKKTGSTIIAIDAPAHGLSSGKEFNIPQYAKSIDYVVQKFKPRYLIGHSLGGKTCLYYQSVYQNNSIEKIVILGSPSDFKIILNNYIAMLSLNSKISQGLEAHYLKHFKLQLEKFSAKQFASEIKTKGLIAHDTNDKIVLFEEGKKIAATWKDSIFIETNGLGHSMHDEQLYKKVIHFLFETE</sequence>
<dbReference type="RefSeq" id="WP_104000892.1">
    <property type="nucleotide sequence ID" value="NZ_FNVP01000017.1"/>
</dbReference>
<gene>
    <name evidence="2" type="ORF">SAMN04488130_1176</name>
</gene>
<proteinExistence type="predicted"/>
<dbReference type="InterPro" id="IPR000073">
    <property type="entry name" value="AB_hydrolase_1"/>
</dbReference>
<name>A0A1H6AKQ2_9FLAO</name>